<proteinExistence type="predicted"/>
<protein>
    <submittedName>
        <fullName evidence="3">Putative membrane protein</fullName>
    </submittedName>
</protein>
<evidence type="ECO:0000313" key="6">
    <source>
        <dbReference type="Proteomes" id="UP000011016"/>
    </source>
</evidence>
<evidence type="ECO:0000313" key="5">
    <source>
        <dbReference type="Proteomes" id="UP000006078"/>
    </source>
</evidence>
<dbReference type="eggNOG" id="ENOG5032A91">
    <property type="taxonomic scope" value="Bacteria"/>
</dbReference>
<accession>I7KJY1</accession>
<feature type="transmembrane region" description="Helical" evidence="2">
    <location>
        <begin position="148"/>
        <end position="167"/>
    </location>
</feature>
<feature type="region of interest" description="Disordered" evidence="1">
    <location>
        <begin position="1"/>
        <end position="36"/>
    </location>
</feature>
<evidence type="ECO:0000313" key="4">
    <source>
        <dbReference type="EMBL" id="EJZ81244.1"/>
    </source>
</evidence>
<dbReference type="RefSeq" id="WP_004601712.1">
    <property type="nucleotide sequence ID" value="NZ_HF541868.1"/>
</dbReference>
<reference evidence="4 5" key="2">
    <citation type="submission" date="2012-08" db="EMBL/GenBank/DDBJ databases">
        <title>The Genome Sequence of Turicella otitidis ATCC 51513.</title>
        <authorList>
            <consortium name="The Broad Institute Genome Sequencing Platform"/>
            <person name="Earl A."/>
            <person name="Ward D."/>
            <person name="Feldgarden M."/>
            <person name="Gevers D."/>
            <person name="Huys G."/>
            <person name="Walker B."/>
            <person name="Young S.K."/>
            <person name="Zeng Q."/>
            <person name="Gargeya S."/>
            <person name="Fitzgerald M."/>
            <person name="Haas B."/>
            <person name="Abouelleil A."/>
            <person name="Alvarado L."/>
            <person name="Arachchi H.M."/>
            <person name="Berlin A.M."/>
            <person name="Chapman S.B."/>
            <person name="Goldberg J."/>
            <person name="Griggs A."/>
            <person name="Gujja S."/>
            <person name="Hansen M."/>
            <person name="Howarth C."/>
            <person name="Imamovic A."/>
            <person name="Larimer J."/>
            <person name="McCowen C."/>
            <person name="Montmayeur A."/>
            <person name="Murphy C."/>
            <person name="Neiman D."/>
            <person name="Pearson M."/>
            <person name="Priest M."/>
            <person name="Roberts A."/>
            <person name="Saif S."/>
            <person name="Shea T."/>
            <person name="Sisk P."/>
            <person name="Sykes S."/>
            <person name="Wortman J."/>
            <person name="Nusbaum C."/>
            <person name="Birren B."/>
        </authorList>
    </citation>
    <scope>NUCLEOTIDE SEQUENCE [LARGE SCALE GENOMIC DNA]</scope>
    <source>
        <strain evidence="4 5">ATCC 51513</strain>
    </source>
</reference>
<keyword evidence="2" id="KW-1133">Transmembrane helix</keyword>
<dbReference type="STRING" id="29321.AAV33_02780"/>
<sequence>MASSTSDPDKLGRDIAAYVNGSEPTSEADGSQSDAQRELAAERIEKYKPSTGKRVAAWAAVAVGVLTLISPALAFVSLADTVGGTLVSAAILIPGGYWLYRDGQDRGRITEWAEANERYERAYRHLNAAERQLFAEPSAELPLLPKRYWPIVWVIVAALVLIGGTVMDAGAGA</sequence>
<evidence type="ECO:0000313" key="3">
    <source>
        <dbReference type="EMBL" id="CCI83935.1"/>
    </source>
</evidence>
<feature type="compositionally biased region" description="Polar residues" evidence="1">
    <location>
        <begin position="22"/>
        <end position="34"/>
    </location>
</feature>
<keyword evidence="5" id="KW-1185">Reference proteome</keyword>
<dbReference type="EMBL" id="AHAE01000085">
    <property type="protein sequence ID" value="EJZ81244.1"/>
    <property type="molecule type" value="Genomic_DNA"/>
</dbReference>
<name>I7KJY1_9CORY</name>
<reference evidence="3 6" key="1">
    <citation type="journal article" date="2012" name="J. Bacteriol.">
        <title>Draft Genome Sequence of Turicella otitidis ATCC 51513, Isolated from Middle Ear Fluid from a Child with Otitis Media.</title>
        <authorList>
            <person name="Brinkrolf K."/>
            <person name="Schneider J."/>
            <person name="Knecht M."/>
            <person name="Ruckert C."/>
            <person name="Tauch A."/>
        </authorList>
    </citation>
    <scope>NUCLEOTIDE SEQUENCE [LARGE SCALE GENOMIC DNA]</scope>
    <source>
        <strain evidence="3 6">ATCC 51513</strain>
    </source>
</reference>
<dbReference type="Proteomes" id="UP000006078">
    <property type="component" value="Unassembled WGS sequence"/>
</dbReference>
<keyword evidence="2" id="KW-0812">Transmembrane</keyword>
<organism evidence="3 6">
    <name type="scientific">Corynebacterium otitidis ATCC 51513</name>
    <dbReference type="NCBI Taxonomy" id="883169"/>
    <lineage>
        <taxon>Bacteria</taxon>
        <taxon>Bacillati</taxon>
        <taxon>Actinomycetota</taxon>
        <taxon>Actinomycetes</taxon>
        <taxon>Mycobacteriales</taxon>
        <taxon>Corynebacteriaceae</taxon>
        <taxon>Corynebacterium</taxon>
    </lineage>
</organism>
<dbReference type="Proteomes" id="UP000011016">
    <property type="component" value="Unassembled WGS sequence"/>
</dbReference>
<dbReference type="AlphaFoldDB" id="I7KJY1"/>
<dbReference type="EMBL" id="CAJZ01000175">
    <property type="protein sequence ID" value="CCI83935.1"/>
    <property type="molecule type" value="Genomic_DNA"/>
</dbReference>
<feature type="transmembrane region" description="Helical" evidence="2">
    <location>
        <begin position="82"/>
        <end position="100"/>
    </location>
</feature>
<gene>
    <name evidence="3" type="ORF">BN46_1210</name>
    <name evidence="4" type="ORF">HMPREF9719_01822</name>
</gene>
<keyword evidence="2" id="KW-0472">Membrane</keyword>
<evidence type="ECO:0000256" key="2">
    <source>
        <dbReference type="SAM" id="Phobius"/>
    </source>
</evidence>
<feature type="transmembrane region" description="Helical" evidence="2">
    <location>
        <begin position="55"/>
        <end position="76"/>
    </location>
</feature>
<comment type="caution">
    <text evidence="3">The sequence shown here is derived from an EMBL/GenBank/DDBJ whole genome shotgun (WGS) entry which is preliminary data.</text>
</comment>
<dbReference type="OrthoDB" id="4426180at2"/>
<dbReference type="HOGENOM" id="CLU_122753_0_0_11"/>
<evidence type="ECO:0000256" key="1">
    <source>
        <dbReference type="SAM" id="MobiDB-lite"/>
    </source>
</evidence>